<name>A0AAV2MR83_KNICA</name>
<protein>
    <submittedName>
        <fullName evidence="1">Uncharacterized protein</fullName>
    </submittedName>
</protein>
<organism evidence="1 2">
    <name type="scientific">Knipowitschia caucasica</name>
    <name type="common">Caucasian dwarf goby</name>
    <name type="synonym">Pomatoschistus caucasicus</name>
    <dbReference type="NCBI Taxonomy" id="637954"/>
    <lineage>
        <taxon>Eukaryota</taxon>
        <taxon>Metazoa</taxon>
        <taxon>Chordata</taxon>
        <taxon>Craniata</taxon>
        <taxon>Vertebrata</taxon>
        <taxon>Euteleostomi</taxon>
        <taxon>Actinopterygii</taxon>
        <taxon>Neopterygii</taxon>
        <taxon>Teleostei</taxon>
        <taxon>Neoteleostei</taxon>
        <taxon>Acanthomorphata</taxon>
        <taxon>Gobiaria</taxon>
        <taxon>Gobiiformes</taxon>
        <taxon>Gobioidei</taxon>
        <taxon>Gobiidae</taxon>
        <taxon>Gobiinae</taxon>
        <taxon>Knipowitschia</taxon>
    </lineage>
</organism>
<reference evidence="1 2" key="1">
    <citation type="submission" date="2024-04" db="EMBL/GenBank/DDBJ databases">
        <authorList>
            <person name="Waldvogel A.-M."/>
            <person name="Schoenle A."/>
        </authorList>
    </citation>
    <scope>NUCLEOTIDE SEQUENCE [LARGE SCALE GENOMIC DNA]</scope>
</reference>
<dbReference type="PANTHER" id="PTHR12112:SF49">
    <property type="entry name" value="DHHA2 DOMAIN-CONTAINING PROTEIN"/>
    <property type="match status" value="1"/>
</dbReference>
<dbReference type="Gene3D" id="3.90.1640.10">
    <property type="entry name" value="inorganic pyrophosphatase (n-terminal core)"/>
    <property type="match status" value="1"/>
</dbReference>
<evidence type="ECO:0000313" key="2">
    <source>
        <dbReference type="Proteomes" id="UP001497482"/>
    </source>
</evidence>
<accession>A0AAV2MR83</accession>
<dbReference type="GO" id="GO:0005737">
    <property type="term" value="C:cytoplasm"/>
    <property type="evidence" value="ECO:0007669"/>
    <property type="project" value="TreeGrafter"/>
</dbReference>
<dbReference type="Proteomes" id="UP001497482">
    <property type="component" value="Chromosome 9"/>
</dbReference>
<evidence type="ECO:0000313" key="1">
    <source>
        <dbReference type="EMBL" id="CAL1615501.1"/>
    </source>
</evidence>
<dbReference type="EMBL" id="OZ035831">
    <property type="protein sequence ID" value="CAL1615501.1"/>
    <property type="molecule type" value="Genomic_DNA"/>
</dbReference>
<proteinExistence type="predicted"/>
<dbReference type="AlphaFoldDB" id="A0AAV2MR83"/>
<sequence>MTSAHGLPKVCAYESVRKVDDLLGAAPFRERSEVRRCVESGINKLLRTTKARAASSFISVQVSCAVGGVWLQQREEEEEQLAALIAIATQAEMEAFVRGVQSRLTEELWDSPVHVVLGGPQPDVDTVAATLCLALHLSLKQQSDVLVVPVLCGGDVPQDTCSLLATLGLSKGLLLRRDHLDLLSLQERRPLTLTLLRDGLLQGSELRALQPSVRRVVHSGDPESAGSLALMTVAREILQEAPEHVGLPLGPTLREALLLQREALWLQHGQHSEEVEEILRLLEQVRHRKPAKLPDWEQLLTKEPKEFSDGEMTIVLTAVTTETKPSVKQLG</sequence>
<gene>
    <name evidence="1" type="ORF">KC01_LOCUS41443</name>
</gene>
<dbReference type="PANTHER" id="PTHR12112">
    <property type="entry name" value="BNIP - RELATED"/>
    <property type="match status" value="1"/>
</dbReference>
<keyword evidence="2" id="KW-1185">Reference proteome</keyword>